<keyword evidence="5" id="KW-0479">Metal-binding</keyword>
<evidence type="ECO:0000313" key="19">
    <source>
        <dbReference type="Proteomes" id="UP000001064"/>
    </source>
</evidence>
<evidence type="ECO:0000256" key="15">
    <source>
        <dbReference type="SAM" id="Coils"/>
    </source>
</evidence>
<reference evidence="19" key="1">
    <citation type="journal article" date="2011" name="Genome Biol.">
        <title>Comparative genomics of the social amoebae Dictyostelium discoideum and Dictyostelium purpureum.</title>
        <authorList>
            <consortium name="US DOE Joint Genome Institute (JGI-PGF)"/>
            <person name="Sucgang R."/>
            <person name="Kuo A."/>
            <person name="Tian X."/>
            <person name="Salerno W."/>
            <person name="Parikh A."/>
            <person name="Feasley C.L."/>
            <person name="Dalin E."/>
            <person name="Tu H."/>
            <person name="Huang E."/>
            <person name="Barry K."/>
            <person name="Lindquist E."/>
            <person name="Shapiro H."/>
            <person name="Bruce D."/>
            <person name="Schmutz J."/>
            <person name="Salamov A."/>
            <person name="Fey P."/>
            <person name="Gaudet P."/>
            <person name="Anjard C."/>
            <person name="Babu M.M."/>
            <person name="Basu S."/>
            <person name="Bushmanova Y."/>
            <person name="van der Wel H."/>
            <person name="Katoh-Kurasawa M."/>
            <person name="Dinh C."/>
            <person name="Coutinho P.M."/>
            <person name="Saito T."/>
            <person name="Elias M."/>
            <person name="Schaap P."/>
            <person name="Kay R.R."/>
            <person name="Henrissat B."/>
            <person name="Eichinger L."/>
            <person name="Rivero F."/>
            <person name="Putnam N.H."/>
            <person name="West C.M."/>
            <person name="Loomis W.F."/>
            <person name="Chisholm R.L."/>
            <person name="Shaulsky G."/>
            <person name="Strassmann J.E."/>
            <person name="Queller D.C."/>
            <person name="Kuspa A."/>
            <person name="Grigoriev I.V."/>
        </authorList>
    </citation>
    <scope>NUCLEOTIDE SEQUENCE [LARGE SCALE GENOMIC DNA]</scope>
    <source>
        <strain evidence="19">QSDP1</strain>
    </source>
</reference>
<dbReference type="InterPro" id="IPR001245">
    <property type="entry name" value="Ser-Thr/Tyr_kinase_cat_dom"/>
</dbReference>
<evidence type="ECO:0000313" key="18">
    <source>
        <dbReference type="EMBL" id="EGC31385.1"/>
    </source>
</evidence>
<dbReference type="PRINTS" id="PR00109">
    <property type="entry name" value="TYRKINASE"/>
</dbReference>
<dbReference type="Gene3D" id="1.10.510.10">
    <property type="entry name" value="Transferase(Phosphotransferase) domain 1"/>
    <property type="match status" value="1"/>
</dbReference>
<name>F0ZXE0_DICPU</name>
<evidence type="ECO:0000256" key="3">
    <source>
        <dbReference type="ARBA" id="ARBA00022527"/>
    </source>
</evidence>
<dbReference type="CDD" id="cd06627">
    <property type="entry name" value="STKc_Cdc7_like"/>
    <property type="match status" value="1"/>
</dbReference>
<keyword evidence="19" id="KW-1185">Reference proteome</keyword>
<evidence type="ECO:0000256" key="13">
    <source>
        <dbReference type="PROSITE-ProRule" id="PRU10141"/>
    </source>
</evidence>
<comment type="catalytic activity">
    <reaction evidence="12">
        <text>L-seryl-[protein] + ATP = O-phospho-L-seryl-[protein] + ADP + H(+)</text>
        <dbReference type="Rhea" id="RHEA:17989"/>
        <dbReference type="Rhea" id="RHEA-COMP:9863"/>
        <dbReference type="Rhea" id="RHEA-COMP:11604"/>
        <dbReference type="ChEBI" id="CHEBI:15378"/>
        <dbReference type="ChEBI" id="CHEBI:29999"/>
        <dbReference type="ChEBI" id="CHEBI:30616"/>
        <dbReference type="ChEBI" id="CHEBI:83421"/>
        <dbReference type="ChEBI" id="CHEBI:456216"/>
        <dbReference type="EC" id="2.7.11.1"/>
    </reaction>
</comment>
<evidence type="ECO:0000256" key="5">
    <source>
        <dbReference type="ARBA" id="ARBA00022723"/>
    </source>
</evidence>
<keyword evidence="8 13" id="KW-0067">ATP-binding</keyword>
<keyword evidence="9" id="KW-0460">Magnesium</keyword>
<evidence type="ECO:0000256" key="10">
    <source>
        <dbReference type="ARBA" id="ARBA00025754"/>
    </source>
</evidence>
<dbReference type="AlphaFoldDB" id="F0ZXE0"/>
<dbReference type="eggNOG" id="KOG0198">
    <property type="taxonomic scope" value="Eukaryota"/>
</dbReference>
<dbReference type="EC" id="2.7.11.1" evidence="2"/>
<evidence type="ECO:0000256" key="6">
    <source>
        <dbReference type="ARBA" id="ARBA00022741"/>
    </source>
</evidence>
<keyword evidence="7" id="KW-0418">Kinase</keyword>
<dbReference type="GO" id="GO:0005737">
    <property type="term" value="C:cytoplasm"/>
    <property type="evidence" value="ECO:0000318"/>
    <property type="project" value="GO_Central"/>
</dbReference>
<dbReference type="GeneID" id="10505831"/>
<dbReference type="GO" id="GO:0005524">
    <property type="term" value="F:ATP binding"/>
    <property type="evidence" value="ECO:0007669"/>
    <property type="project" value="UniProtKB-UniRule"/>
</dbReference>
<evidence type="ECO:0000256" key="12">
    <source>
        <dbReference type="ARBA" id="ARBA00048679"/>
    </source>
</evidence>
<dbReference type="PROSITE" id="PS50011">
    <property type="entry name" value="PROTEIN_KINASE_DOM"/>
    <property type="match status" value="1"/>
</dbReference>
<evidence type="ECO:0000256" key="8">
    <source>
        <dbReference type="ARBA" id="ARBA00022840"/>
    </source>
</evidence>
<dbReference type="GO" id="GO:0004674">
    <property type="term" value="F:protein serine/threonine kinase activity"/>
    <property type="evidence" value="ECO:0000318"/>
    <property type="project" value="GO_Central"/>
</dbReference>
<dbReference type="InterPro" id="IPR011009">
    <property type="entry name" value="Kinase-like_dom_sf"/>
</dbReference>
<evidence type="ECO:0000256" key="11">
    <source>
        <dbReference type="ARBA" id="ARBA00047899"/>
    </source>
</evidence>
<keyword evidence="3 14" id="KW-0723">Serine/threonine-protein kinase</keyword>
<feature type="region of interest" description="Disordered" evidence="16">
    <location>
        <begin position="307"/>
        <end position="328"/>
    </location>
</feature>
<dbReference type="EMBL" id="GL871257">
    <property type="protein sequence ID" value="EGC31385.1"/>
    <property type="molecule type" value="Genomic_DNA"/>
</dbReference>
<dbReference type="VEuPathDB" id="AmoebaDB:DICPUDRAFT_95528"/>
<accession>F0ZXE0</accession>
<dbReference type="PROSITE" id="PS00107">
    <property type="entry name" value="PROTEIN_KINASE_ATP"/>
    <property type="match status" value="1"/>
</dbReference>
<gene>
    <name evidence="18" type="ORF">DICPUDRAFT_95528</name>
</gene>
<keyword evidence="15" id="KW-0175">Coiled coil</keyword>
<comment type="catalytic activity">
    <reaction evidence="11">
        <text>L-threonyl-[protein] + ATP = O-phospho-L-threonyl-[protein] + ADP + H(+)</text>
        <dbReference type="Rhea" id="RHEA:46608"/>
        <dbReference type="Rhea" id="RHEA-COMP:11060"/>
        <dbReference type="Rhea" id="RHEA-COMP:11605"/>
        <dbReference type="ChEBI" id="CHEBI:15378"/>
        <dbReference type="ChEBI" id="CHEBI:30013"/>
        <dbReference type="ChEBI" id="CHEBI:30616"/>
        <dbReference type="ChEBI" id="CHEBI:61977"/>
        <dbReference type="ChEBI" id="CHEBI:456216"/>
        <dbReference type="EC" id="2.7.11.1"/>
    </reaction>
</comment>
<evidence type="ECO:0000256" key="7">
    <source>
        <dbReference type="ARBA" id="ARBA00022777"/>
    </source>
</evidence>
<keyword evidence="4" id="KW-0808">Transferase</keyword>
<dbReference type="SMART" id="SM00220">
    <property type="entry name" value="S_TKc"/>
    <property type="match status" value="1"/>
</dbReference>
<evidence type="ECO:0000256" key="4">
    <source>
        <dbReference type="ARBA" id="ARBA00022679"/>
    </source>
</evidence>
<dbReference type="GO" id="GO:0046872">
    <property type="term" value="F:metal ion binding"/>
    <property type="evidence" value="ECO:0007669"/>
    <property type="project" value="UniProtKB-KW"/>
</dbReference>
<organism evidence="18 19">
    <name type="scientific">Dictyostelium purpureum</name>
    <name type="common">Slime mold</name>
    <dbReference type="NCBI Taxonomy" id="5786"/>
    <lineage>
        <taxon>Eukaryota</taxon>
        <taxon>Amoebozoa</taxon>
        <taxon>Evosea</taxon>
        <taxon>Eumycetozoa</taxon>
        <taxon>Dictyostelia</taxon>
        <taxon>Dictyosteliales</taxon>
        <taxon>Dictyosteliaceae</taxon>
        <taxon>Dictyostelium</taxon>
    </lineage>
</organism>
<evidence type="ECO:0000256" key="2">
    <source>
        <dbReference type="ARBA" id="ARBA00012513"/>
    </source>
</evidence>
<dbReference type="STRING" id="5786.F0ZXE0"/>
<feature type="domain" description="Protein kinase" evidence="17">
    <location>
        <begin position="19"/>
        <end position="271"/>
    </location>
</feature>
<dbReference type="RefSeq" id="XP_003292083.1">
    <property type="nucleotide sequence ID" value="XM_003292035.1"/>
</dbReference>
<proteinExistence type="inferred from homology"/>
<dbReference type="InParanoid" id="F0ZXE0"/>
<evidence type="ECO:0000256" key="9">
    <source>
        <dbReference type="ARBA" id="ARBA00022842"/>
    </source>
</evidence>
<dbReference type="InterPro" id="IPR000719">
    <property type="entry name" value="Prot_kinase_dom"/>
</dbReference>
<dbReference type="FunFam" id="1.10.510.10:FF:000946">
    <property type="entry name" value="Probable serine/threonine-protein kinase DDB_G0284251"/>
    <property type="match status" value="1"/>
</dbReference>
<comment type="cofactor">
    <cofactor evidence="1">
        <name>Mg(2+)</name>
        <dbReference type="ChEBI" id="CHEBI:18420"/>
    </cofactor>
</comment>
<dbReference type="PANTHER" id="PTHR48012:SF26">
    <property type="entry name" value="SERINE_THREONINE-PROTEIN KINASE DDB_G0283821-RELATED"/>
    <property type="match status" value="1"/>
</dbReference>
<dbReference type="PANTHER" id="PTHR48012">
    <property type="entry name" value="STERILE20-LIKE KINASE, ISOFORM B-RELATED"/>
    <property type="match status" value="1"/>
</dbReference>
<dbReference type="OMA" id="LACTMIE"/>
<dbReference type="FunFam" id="3.30.200.20:FF:000042">
    <property type="entry name" value="Aurora kinase A"/>
    <property type="match status" value="1"/>
</dbReference>
<dbReference type="Proteomes" id="UP000001064">
    <property type="component" value="Unassembled WGS sequence"/>
</dbReference>
<feature type="binding site" evidence="13">
    <location>
        <position position="48"/>
    </location>
    <ligand>
        <name>ATP</name>
        <dbReference type="ChEBI" id="CHEBI:30616"/>
    </ligand>
</feature>
<sequence length="484" mass="54345">MPDSNIRKKKESLKKIGDYGIGEKIGRGAFGQVYKALNTKTGEFVAIKSIDVCKIDKNALVSVKSEFDILQKLRHNNIVKVLGVVETQSQMNFILEYVENGSLRDVLDRFGPLSEELCTVYLYQLLQGLAYLHQNKVIHRDIKCSNILITKEGVVKLADFGVASQISEETQLRFSVVGTPYWMSPEAIQISGCSSASDIWSLACSMIELLQLHPPYHNLQPMSAMFKIVQDEHPPYPENISKEFEDFLNQSFQKDPNKRPTASELLKHPIFKKIHPIPNYSELQSTLKTLNGRNRLRTSVSAIDWGTSANTANPPNSMPPLPSSIPSSSCNKSVITDDEYNKLQTTIKQQANTIASLSEELNSLKNKVKEKPKLDEQQFYREYFMQLSINVKINQFNLGKTCEPVDLQQLYERAREDDIKWYQLMEWIPKQLIGDSSLSASSSSSSLSSSSSSLSSSNGAIKESLALASSTNTNKTKKKFGFFS</sequence>
<dbReference type="PROSITE" id="PS00108">
    <property type="entry name" value="PROTEIN_KINASE_ST"/>
    <property type="match status" value="1"/>
</dbReference>
<feature type="coiled-coil region" evidence="15">
    <location>
        <begin position="340"/>
        <end position="367"/>
    </location>
</feature>
<dbReference type="Pfam" id="PF00069">
    <property type="entry name" value="Pkinase"/>
    <property type="match status" value="1"/>
</dbReference>
<dbReference type="SUPFAM" id="SSF56112">
    <property type="entry name" value="Protein kinase-like (PK-like)"/>
    <property type="match status" value="1"/>
</dbReference>
<evidence type="ECO:0000256" key="14">
    <source>
        <dbReference type="RuleBase" id="RU000304"/>
    </source>
</evidence>
<comment type="similarity">
    <text evidence="10">Belongs to the protein kinase superfamily. STE Ser/Thr protein kinase family.</text>
</comment>
<dbReference type="OrthoDB" id="8693905at2759"/>
<evidence type="ECO:0000256" key="1">
    <source>
        <dbReference type="ARBA" id="ARBA00001946"/>
    </source>
</evidence>
<evidence type="ECO:0000256" key="16">
    <source>
        <dbReference type="SAM" id="MobiDB-lite"/>
    </source>
</evidence>
<dbReference type="InterPro" id="IPR008271">
    <property type="entry name" value="Ser/Thr_kinase_AS"/>
</dbReference>
<dbReference type="KEGG" id="dpp:DICPUDRAFT_95528"/>
<keyword evidence="6 13" id="KW-0547">Nucleotide-binding</keyword>
<dbReference type="InterPro" id="IPR017441">
    <property type="entry name" value="Protein_kinase_ATP_BS"/>
</dbReference>
<dbReference type="InterPro" id="IPR050629">
    <property type="entry name" value="STE20/SPS1-PAK"/>
</dbReference>
<evidence type="ECO:0000259" key="17">
    <source>
        <dbReference type="PROSITE" id="PS50011"/>
    </source>
</evidence>
<protein>
    <recommendedName>
        <fullName evidence="2">non-specific serine/threonine protein kinase</fullName>
        <ecNumber evidence="2">2.7.11.1</ecNumber>
    </recommendedName>
</protein>